<dbReference type="NCBIfam" id="TIGR01028">
    <property type="entry name" value="uS7_euk_arch"/>
    <property type="match status" value="1"/>
</dbReference>
<evidence type="ECO:0000256" key="5">
    <source>
        <dbReference type="ARBA" id="ARBA00022980"/>
    </source>
</evidence>
<dbReference type="Proteomes" id="UP000281962">
    <property type="component" value="Unassembled WGS sequence"/>
</dbReference>
<dbReference type="Gene3D" id="1.10.455.10">
    <property type="entry name" value="Ribosomal protein S7 domain"/>
    <property type="match status" value="1"/>
</dbReference>
<evidence type="ECO:0000256" key="1">
    <source>
        <dbReference type="ARBA" id="ARBA00007151"/>
    </source>
</evidence>
<keyword evidence="5 7" id="KW-0689">Ribosomal protein</keyword>
<dbReference type="PROSITE" id="PS00052">
    <property type="entry name" value="RIBOSOMAL_S7"/>
    <property type="match status" value="1"/>
</dbReference>
<keyword evidence="3 7" id="KW-0699">rRNA-binding</keyword>
<comment type="subunit">
    <text evidence="2 7 9">Part of the 30S ribosomal subunit.</text>
</comment>
<evidence type="ECO:0000256" key="4">
    <source>
        <dbReference type="ARBA" id="ARBA00022884"/>
    </source>
</evidence>
<evidence type="ECO:0000256" key="2">
    <source>
        <dbReference type="ARBA" id="ARBA00011458"/>
    </source>
</evidence>
<evidence type="ECO:0000256" key="8">
    <source>
        <dbReference type="RuleBase" id="RU003619"/>
    </source>
</evidence>
<dbReference type="NCBIfam" id="NF003106">
    <property type="entry name" value="PRK04027.1"/>
    <property type="match status" value="1"/>
</dbReference>
<evidence type="ECO:0000313" key="11">
    <source>
        <dbReference type="EMBL" id="RLE51484.1"/>
    </source>
</evidence>
<reference evidence="11 12" key="1">
    <citation type="submission" date="2018-06" db="EMBL/GenBank/DDBJ databases">
        <title>Extensive metabolic versatility and redundancy in microbially diverse, dynamic hydrothermal sediments.</title>
        <authorList>
            <person name="Dombrowski N."/>
            <person name="Teske A."/>
            <person name="Baker B.J."/>
        </authorList>
    </citation>
    <scope>NUCLEOTIDE SEQUENCE [LARGE SCALE GENOMIC DNA]</scope>
    <source>
        <strain evidence="11">B30_G17</strain>
    </source>
</reference>
<evidence type="ECO:0000259" key="10">
    <source>
        <dbReference type="Pfam" id="PF00177"/>
    </source>
</evidence>
<protein>
    <recommendedName>
        <fullName evidence="7">Small ribosomal subunit protein uS7</fullName>
    </recommendedName>
</protein>
<dbReference type="Pfam" id="PF00177">
    <property type="entry name" value="Ribosomal_S7"/>
    <property type="match status" value="1"/>
</dbReference>
<dbReference type="CDD" id="cd14867">
    <property type="entry name" value="uS7_Eukaryote"/>
    <property type="match status" value="1"/>
</dbReference>
<dbReference type="InterPro" id="IPR023798">
    <property type="entry name" value="Ribosomal_uS7_dom"/>
</dbReference>
<sequence length="187" mass="21233">MEIKLFGKWSYEDVEVRDPGLKRYICLKPVFLPHTGGRHEHKHFGKAEVPIVERLINKIMRPGKNMGKKALATNIVKHSFEIIHLRTGKNPIQVLVRALENAAPREETTRIVYGGIVYHQAVDISPLRRLDLALRFITEGARKAAFSNPKSIEECLAEEIILAANGDSRSYAIQKKEEIERIALSSR</sequence>
<name>A0A497EVR9_9CREN</name>
<dbReference type="FunFam" id="1.10.455.10:FF:000011">
    <property type="entry name" value="30S ribosomal protein S7"/>
    <property type="match status" value="1"/>
</dbReference>
<dbReference type="InterPro" id="IPR026018">
    <property type="entry name" value="Ribosomal_uS7_arc"/>
</dbReference>
<dbReference type="AlphaFoldDB" id="A0A497EVR9"/>
<evidence type="ECO:0000256" key="3">
    <source>
        <dbReference type="ARBA" id="ARBA00022730"/>
    </source>
</evidence>
<dbReference type="GO" id="GO:0019843">
    <property type="term" value="F:rRNA binding"/>
    <property type="evidence" value="ECO:0007669"/>
    <property type="project" value="UniProtKB-UniRule"/>
</dbReference>
<evidence type="ECO:0000313" key="12">
    <source>
        <dbReference type="Proteomes" id="UP000281962"/>
    </source>
</evidence>
<gene>
    <name evidence="7" type="primary">rps7</name>
    <name evidence="11" type="ORF">DRJ21_00065</name>
</gene>
<dbReference type="HAMAP" id="MF_00480_A">
    <property type="entry name" value="Ribosomal_uS7_A"/>
    <property type="match status" value="1"/>
</dbReference>
<proteinExistence type="inferred from homology"/>
<feature type="domain" description="Small ribosomal subunit protein uS7" evidence="10">
    <location>
        <begin position="22"/>
        <end position="187"/>
    </location>
</feature>
<dbReference type="GO" id="GO:0003735">
    <property type="term" value="F:structural constituent of ribosome"/>
    <property type="evidence" value="ECO:0007669"/>
    <property type="project" value="UniProtKB-UniRule"/>
</dbReference>
<dbReference type="EMBL" id="QMQY01000001">
    <property type="protein sequence ID" value="RLE51484.1"/>
    <property type="molecule type" value="Genomic_DNA"/>
</dbReference>
<comment type="similarity">
    <text evidence="1 7 8">Belongs to the universal ribosomal protein uS7 family.</text>
</comment>
<accession>A0A497EVR9</accession>
<dbReference type="InterPro" id="IPR000235">
    <property type="entry name" value="Ribosomal_uS7"/>
</dbReference>
<evidence type="ECO:0000256" key="6">
    <source>
        <dbReference type="ARBA" id="ARBA00023274"/>
    </source>
</evidence>
<keyword evidence="4 7" id="KW-0694">RNA-binding</keyword>
<comment type="caution">
    <text evidence="11">The sequence shown here is derived from an EMBL/GenBank/DDBJ whole genome shotgun (WGS) entry which is preliminary data.</text>
</comment>
<organism evidence="11 12">
    <name type="scientific">Thermoproteota archaeon</name>
    <dbReference type="NCBI Taxonomy" id="2056631"/>
    <lineage>
        <taxon>Archaea</taxon>
        <taxon>Thermoproteota</taxon>
    </lineage>
</organism>
<dbReference type="InterPro" id="IPR005716">
    <property type="entry name" value="Ribosomal_uS7_euk/arc"/>
</dbReference>
<comment type="function">
    <text evidence="7 9">One of the primary rRNA binding proteins, it binds directly to 16S rRNA where it nucleates assembly of the head domain of the 30S subunit. Is located at the subunit interface close to the decoding center.</text>
</comment>
<evidence type="ECO:0000256" key="9">
    <source>
        <dbReference type="RuleBase" id="RU003621"/>
    </source>
</evidence>
<keyword evidence="6 7" id="KW-0687">Ribonucleoprotein</keyword>
<dbReference type="InterPro" id="IPR020606">
    <property type="entry name" value="Ribosomal_uS7_CS"/>
</dbReference>
<dbReference type="GO" id="GO:0015935">
    <property type="term" value="C:small ribosomal subunit"/>
    <property type="evidence" value="ECO:0007669"/>
    <property type="project" value="UniProtKB-UniRule"/>
</dbReference>
<dbReference type="GO" id="GO:0006412">
    <property type="term" value="P:translation"/>
    <property type="evidence" value="ECO:0007669"/>
    <property type="project" value="UniProtKB-UniRule"/>
</dbReference>
<dbReference type="PIRSF" id="PIRSF002122">
    <property type="entry name" value="RPS7p_RPS7a_RPS5e_RPS7o"/>
    <property type="match status" value="1"/>
</dbReference>
<evidence type="ECO:0000256" key="7">
    <source>
        <dbReference type="HAMAP-Rule" id="MF_00480"/>
    </source>
</evidence>
<dbReference type="InterPro" id="IPR036823">
    <property type="entry name" value="Ribosomal_uS7_dom_sf"/>
</dbReference>
<dbReference type="SUPFAM" id="SSF47973">
    <property type="entry name" value="Ribosomal protein S7"/>
    <property type="match status" value="1"/>
</dbReference>
<dbReference type="PANTHER" id="PTHR11205">
    <property type="entry name" value="RIBOSOMAL PROTEIN S7"/>
    <property type="match status" value="1"/>
</dbReference>